<dbReference type="Pfam" id="PF01494">
    <property type="entry name" value="FAD_binding_3"/>
    <property type="match status" value="1"/>
</dbReference>
<evidence type="ECO:0000259" key="12">
    <source>
        <dbReference type="Pfam" id="PF01494"/>
    </source>
</evidence>
<keyword evidence="7" id="KW-0831">Ubiquinone biosynthesis</keyword>
<sequence length="391" mass="42669">MTILHADVAIIGGGMVGGALALALAQNGFSVTVLDKAPPVAFEPTAQPDVRISAISAASVQLLRSLGVWDAVLAMRAHPWRRLETWEWETAHVVFDAAELKLPNLGYMVENNVLQLALWQALEAHPQVTLLHGSALRAMQAQDAVHRLHLQDGTNIEARLVVGADGALSQVRQMAGIGVQGWQYPQSCMLITVQSENEPGDSTWQQFTPTGPRAFLPLYDSWASLVWYDTPARIRQLQAMSMGQLQREISAHFPPRLGKVTPVAAGAFPLTRRHALQYVQPGLVLVGDAAHTIHPLAGQGVNLGYRDVDALLDVLANARSVGEDWASLPVLRRYQSRRKIDNLLMQSGMDLFYAGFSNDLGPLRILRNVGLMAAQRAGVLKRQALKYALGL</sequence>
<evidence type="ECO:0000256" key="11">
    <source>
        <dbReference type="ARBA" id="ARBA00065734"/>
    </source>
</evidence>
<dbReference type="PANTHER" id="PTHR43876:SF10">
    <property type="entry name" value="3-DEMETHOXYUBIQUINOL 3-HYDROXYLASE"/>
    <property type="match status" value="1"/>
</dbReference>
<dbReference type="EMBL" id="PYHO01000002">
    <property type="protein sequence ID" value="PSR48410.1"/>
    <property type="molecule type" value="Genomic_DNA"/>
</dbReference>
<dbReference type="RefSeq" id="WP_106924807.1">
    <property type="nucleotide sequence ID" value="NZ_CABMMU010000002.1"/>
</dbReference>
<evidence type="ECO:0000256" key="8">
    <source>
        <dbReference type="ARBA" id="ARBA00022827"/>
    </source>
</evidence>
<dbReference type="UniPathway" id="UPA00232"/>
<dbReference type="SUPFAM" id="SSF51905">
    <property type="entry name" value="FAD/NAD(P)-binding domain"/>
    <property type="match status" value="1"/>
</dbReference>
<evidence type="ECO:0000256" key="5">
    <source>
        <dbReference type="ARBA" id="ARBA00022490"/>
    </source>
</evidence>
<dbReference type="AlphaFoldDB" id="A0A2T2Y795"/>
<evidence type="ECO:0000256" key="2">
    <source>
        <dbReference type="ARBA" id="ARBA00004496"/>
    </source>
</evidence>
<dbReference type="GO" id="GO:0005737">
    <property type="term" value="C:cytoplasm"/>
    <property type="evidence" value="ECO:0007669"/>
    <property type="project" value="UniProtKB-SubCell"/>
</dbReference>
<keyword evidence="5" id="KW-0963">Cytoplasm</keyword>
<dbReference type="InterPro" id="IPR051205">
    <property type="entry name" value="UbiH/COQ6_monooxygenase"/>
</dbReference>
<comment type="cofactor">
    <cofactor evidence="1">
        <name>FAD</name>
        <dbReference type="ChEBI" id="CHEBI:57692"/>
    </cofactor>
</comment>
<dbReference type="FunFam" id="3.50.50.60:FF:000048">
    <property type="entry name" value="2-octaprenyl-3-methyl-6-methoxy-1,4-benzoquinol hydroxylase"/>
    <property type="match status" value="1"/>
</dbReference>
<proteinExistence type="inferred from homology"/>
<dbReference type="NCBIfam" id="NF005951">
    <property type="entry name" value="PRK08020.1"/>
    <property type="match status" value="1"/>
</dbReference>
<accession>A0A2T2Y795</accession>
<dbReference type="GO" id="GO:0008682">
    <property type="term" value="F:3-demethoxyubiquinol 3-hydroxylase activity"/>
    <property type="evidence" value="ECO:0007669"/>
    <property type="project" value="TreeGrafter"/>
</dbReference>
<feature type="domain" description="FAD-binding" evidence="12">
    <location>
        <begin position="6"/>
        <end position="339"/>
    </location>
</feature>
<evidence type="ECO:0000256" key="9">
    <source>
        <dbReference type="ARBA" id="ARBA00023002"/>
    </source>
</evidence>
<evidence type="ECO:0000313" key="14">
    <source>
        <dbReference type="Proteomes" id="UP000240892"/>
    </source>
</evidence>
<comment type="pathway">
    <text evidence="3">Cofactor biosynthesis; ubiquinone biosynthesis.</text>
</comment>
<dbReference type="GO" id="GO:0110142">
    <property type="term" value="C:ubiquinone biosynthesis complex"/>
    <property type="evidence" value="ECO:0007669"/>
    <property type="project" value="UniProtKB-ARBA"/>
</dbReference>
<dbReference type="Gene3D" id="3.50.50.60">
    <property type="entry name" value="FAD/NAD(P)-binding domain"/>
    <property type="match status" value="2"/>
</dbReference>
<evidence type="ECO:0000256" key="10">
    <source>
        <dbReference type="ARBA" id="ARBA00023033"/>
    </source>
</evidence>
<dbReference type="InterPro" id="IPR010971">
    <property type="entry name" value="UbiH/COQ6"/>
</dbReference>
<evidence type="ECO:0000256" key="7">
    <source>
        <dbReference type="ARBA" id="ARBA00022688"/>
    </source>
</evidence>
<dbReference type="STRING" id="1006000.GKAS_02225"/>
<reference evidence="13 14" key="1">
    <citation type="submission" date="2018-03" db="EMBL/GenBank/DDBJ databases">
        <title>First report of an OXA-48+CTX-M-M-producing Kluyvera ascorbata clone recovered from patients admitted in a University Hospital in Madrid, Spain.</title>
        <authorList>
            <person name="Hernandez-Garcia M."/>
            <person name="Leon-Sampedro R."/>
            <person name="Perez-Viso B."/>
            <person name="Morosini M.I."/>
            <person name="Lopez-Fresnena N."/>
            <person name="Coque T.M."/>
            <person name="Bonten M."/>
            <person name="Malhotra-Kumar S."/>
            <person name="Ruiz-Garbajosa P."/>
            <person name="Canton R."/>
        </authorList>
    </citation>
    <scope>NUCLEOTIDE SEQUENCE [LARGE SCALE GENOMIC DNA]</scope>
    <source>
        <strain evidence="13 14">KA2</strain>
    </source>
</reference>
<evidence type="ECO:0000256" key="1">
    <source>
        <dbReference type="ARBA" id="ARBA00001974"/>
    </source>
</evidence>
<evidence type="ECO:0000256" key="3">
    <source>
        <dbReference type="ARBA" id="ARBA00004749"/>
    </source>
</evidence>
<keyword evidence="10" id="KW-0503">Monooxygenase</keyword>
<dbReference type="InterPro" id="IPR018168">
    <property type="entry name" value="Ubi_Hdrlase_CS"/>
</dbReference>
<comment type="similarity">
    <text evidence="4">Belongs to the UbiH/COQ6 family.</text>
</comment>
<comment type="caution">
    <text evidence="13">The sequence shown here is derived from an EMBL/GenBank/DDBJ whole genome shotgun (WGS) entry which is preliminary data.</text>
</comment>
<keyword evidence="8" id="KW-0274">FAD</keyword>
<dbReference type="FunFam" id="3.50.50.60:FF:000021">
    <property type="entry name" value="Ubiquinone biosynthesis monooxygenase COQ6"/>
    <property type="match status" value="1"/>
</dbReference>
<organism evidence="13 14">
    <name type="scientific">Kluyvera genomosp. 2</name>
    <dbReference type="NCBI Taxonomy" id="2774054"/>
    <lineage>
        <taxon>Bacteria</taxon>
        <taxon>Pseudomonadati</taxon>
        <taxon>Pseudomonadota</taxon>
        <taxon>Gammaproteobacteria</taxon>
        <taxon>Enterobacterales</taxon>
        <taxon>Enterobacteriaceae</taxon>
        <taxon>Kluyvera</taxon>
    </lineage>
</organism>
<keyword evidence="6" id="KW-0285">Flavoprotein</keyword>
<dbReference type="InterPro" id="IPR002938">
    <property type="entry name" value="FAD-bd"/>
</dbReference>
<keyword evidence="9" id="KW-0560">Oxidoreductase</keyword>
<evidence type="ECO:0000313" key="13">
    <source>
        <dbReference type="EMBL" id="PSR48410.1"/>
    </source>
</evidence>
<dbReference type="NCBIfam" id="TIGR01988">
    <property type="entry name" value="Ubi-OHases"/>
    <property type="match status" value="1"/>
</dbReference>
<dbReference type="Proteomes" id="UP000240892">
    <property type="component" value="Unassembled WGS sequence"/>
</dbReference>
<comment type="subunit">
    <text evidence="11">Component of the Ubi complex metabolon, which regroups five ubiquinone biosynthesis proteins (UbiE, UbiF, UbiG, UbiH and UbiI) and two accessory factors (UbiK and the lipid-binding protein UbiJ).</text>
</comment>
<name>A0A2T2Y795_9ENTR</name>
<dbReference type="PRINTS" id="PR00420">
    <property type="entry name" value="RNGMNOXGNASE"/>
</dbReference>
<gene>
    <name evidence="13" type="ORF">C8256_03765</name>
</gene>
<dbReference type="GO" id="GO:0071949">
    <property type="term" value="F:FAD binding"/>
    <property type="evidence" value="ECO:0007669"/>
    <property type="project" value="InterPro"/>
</dbReference>
<evidence type="ECO:0000256" key="4">
    <source>
        <dbReference type="ARBA" id="ARBA00005349"/>
    </source>
</evidence>
<dbReference type="PROSITE" id="PS01304">
    <property type="entry name" value="UBIH"/>
    <property type="match status" value="1"/>
</dbReference>
<evidence type="ECO:0000256" key="6">
    <source>
        <dbReference type="ARBA" id="ARBA00022630"/>
    </source>
</evidence>
<comment type="subcellular location">
    <subcellularLocation>
        <location evidence="2">Cytoplasm</location>
    </subcellularLocation>
</comment>
<dbReference type="InterPro" id="IPR036188">
    <property type="entry name" value="FAD/NAD-bd_sf"/>
</dbReference>
<protein>
    <submittedName>
        <fullName evidence="13">2-octaprenyl-3-methyl-6-methoxy-1,4-benzoquinol hydroxylase</fullName>
    </submittedName>
</protein>
<keyword evidence="14" id="KW-1185">Reference proteome</keyword>
<dbReference type="GO" id="GO:0006744">
    <property type="term" value="P:ubiquinone biosynthetic process"/>
    <property type="evidence" value="ECO:0007669"/>
    <property type="project" value="UniProtKB-UniPathway"/>
</dbReference>
<dbReference type="PANTHER" id="PTHR43876">
    <property type="entry name" value="UBIQUINONE BIOSYNTHESIS MONOOXYGENASE COQ6, MITOCHONDRIAL"/>
    <property type="match status" value="1"/>
</dbReference>